<dbReference type="InterPro" id="IPR050237">
    <property type="entry name" value="ATP-dep_AMP-bd_enzyme"/>
</dbReference>
<feature type="domain" description="AMP-dependent synthetase/ligase" evidence="2">
    <location>
        <begin position="34"/>
        <end position="427"/>
    </location>
</feature>
<dbReference type="Gene3D" id="3.40.50.12780">
    <property type="entry name" value="N-terminal domain of ligase-like"/>
    <property type="match status" value="1"/>
</dbReference>
<evidence type="ECO:0000313" key="4">
    <source>
        <dbReference type="EMBL" id="MCZ9294340.1"/>
    </source>
</evidence>
<keyword evidence="5" id="KW-1185">Reference proteome</keyword>
<feature type="domain" description="AMP-binding enzyme C-terminal" evidence="3">
    <location>
        <begin position="477"/>
        <end position="552"/>
    </location>
</feature>
<organism evidence="4 5">
    <name type="scientific">Corynebacterium meitnerae</name>
    <dbReference type="NCBI Taxonomy" id="2913498"/>
    <lineage>
        <taxon>Bacteria</taxon>
        <taxon>Bacillati</taxon>
        <taxon>Actinomycetota</taxon>
        <taxon>Actinomycetes</taxon>
        <taxon>Mycobacteriales</taxon>
        <taxon>Corynebacteriaceae</taxon>
        <taxon>Corynebacterium</taxon>
    </lineage>
</organism>
<dbReference type="Proteomes" id="UP001146468">
    <property type="component" value="Unassembled WGS sequence"/>
</dbReference>
<evidence type="ECO:0000313" key="5">
    <source>
        <dbReference type="Proteomes" id="UP001146468"/>
    </source>
</evidence>
<dbReference type="EMBL" id="JAKMUS010000011">
    <property type="protein sequence ID" value="MCZ9294340.1"/>
    <property type="molecule type" value="Genomic_DNA"/>
</dbReference>
<dbReference type="NCBIfam" id="NF004114">
    <property type="entry name" value="PRK05605.1"/>
    <property type="match status" value="1"/>
</dbReference>
<evidence type="ECO:0000259" key="3">
    <source>
        <dbReference type="Pfam" id="PF13193"/>
    </source>
</evidence>
<comment type="caution">
    <text evidence="4">The sequence shown here is derived from an EMBL/GenBank/DDBJ whole genome shotgun (WGS) entry which is preliminary data.</text>
</comment>
<dbReference type="AlphaFoldDB" id="A0A9X3LWC6"/>
<evidence type="ECO:0000259" key="2">
    <source>
        <dbReference type="Pfam" id="PF00501"/>
    </source>
</evidence>
<dbReference type="InterPro" id="IPR045851">
    <property type="entry name" value="AMP-bd_C_sf"/>
</dbReference>
<dbReference type="Gene3D" id="3.30.300.30">
    <property type="match status" value="1"/>
</dbReference>
<dbReference type="PANTHER" id="PTHR43767:SF1">
    <property type="entry name" value="NONRIBOSOMAL PEPTIDE SYNTHASE PES1 (EUROFUNG)-RELATED"/>
    <property type="match status" value="1"/>
</dbReference>
<protein>
    <submittedName>
        <fullName evidence="4">Long-chain fatty acid--CoA ligase</fullName>
    </submittedName>
</protein>
<dbReference type="Pfam" id="PF00501">
    <property type="entry name" value="AMP-binding"/>
    <property type="match status" value="1"/>
</dbReference>
<dbReference type="InterPro" id="IPR000873">
    <property type="entry name" value="AMP-dep_synth/lig_dom"/>
</dbReference>
<dbReference type="Pfam" id="PF13193">
    <property type="entry name" value="AMP-binding_C"/>
    <property type="match status" value="1"/>
</dbReference>
<proteinExistence type="predicted"/>
<gene>
    <name evidence="4" type="ORF">L8U60_07570</name>
</gene>
<dbReference type="PANTHER" id="PTHR43767">
    <property type="entry name" value="LONG-CHAIN-FATTY-ACID--COA LIGASE"/>
    <property type="match status" value="1"/>
</dbReference>
<dbReference type="RefSeq" id="WP_269965763.1">
    <property type="nucleotide sequence ID" value="NZ_JAKMUS010000011.1"/>
</dbReference>
<reference evidence="4" key="1">
    <citation type="submission" date="2022-02" db="EMBL/GenBank/DDBJ databases">
        <title>Corynebacterium sp. from urogenital microbiome.</title>
        <authorList>
            <person name="Cappelli E.A."/>
            <person name="Ribeiro T.G."/>
            <person name="Peixe L."/>
        </authorList>
    </citation>
    <scope>NUCLEOTIDE SEQUENCE</scope>
    <source>
        <strain evidence="4">C8Ua_172</strain>
    </source>
</reference>
<keyword evidence="4" id="KW-0436">Ligase</keyword>
<feature type="region of interest" description="Disordered" evidence="1">
    <location>
        <begin position="565"/>
        <end position="596"/>
    </location>
</feature>
<dbReference type="InterPro" id="IPR020845">
    <property type="entry name" value="AMP-binding_CS"/>
</dbReference>
<dbReference type="SUPFAM" id="SSF56801">
    <property type="entry name" value="Acetyl-CoA synthetase-like"/>
    <property type="match status" value="1"/>
</dbReference>
<dbReference type="InterPro" id="IPR042099">
    <property type="entry name" value="ANL_N_sf"/>
</dbReference>
<evidence type="ECO:0000256" key="1">
    <source>
        <dbReference type="SAM" id="MobiDB-lite"/>
    </source>
</evidence>
<dbReference type="InterPro" id="IPR025110">
    <property type="entry name" value="AMP-bd_C"/>
</dbReference>
<sequence>MSAFEEKAWLSSYAEWTPPEVELGDDTILDIYDETLAKKSHKNALYFFGRTTTYAELDRQVRSCAAGLKAFGVRPGDRVALVMPNCPQFVIAFVATLKLGASVVAHNPLYTEHELRGQFQDHGARVAIMWDKAAGNLAGLRKDTPLETIVSVDMTKAMPKYMELALKYVPVKKLRESRNKLSGPAPDTIAFETLLSSAIGGDGHDLKSPEITQDTTAVILYTSGTTGEPKGAQITHGNFNHQMKAGKAWVKDLGRTDEKIFAVLPLFHVYGLALNLGLGIMVGGEITLLPAPEPDLIQDALKKNPPTWMPGVPTLYQRISQSAIKNGTTLDSIRNSFSGASTLPVSTVEAWEKVTGGNLVEGYGLTETSPIVTANPMDGSRRPGYIGVPFPNTLVRIVNPDNPTELMPDGEPGELVVKGPQVMKGYLNKPEATEKAFVDGYFRTGDMGIMEEDGWIRLVSRIKEMIITGGFNVYPDEVENVMREHRDVEDIAVVGRPRSDGSEDVVACITLAEGAALDPDGLQAYARERLTPYKVPRTFYHFEELNRDMTGKIRRREVQQSLIDRLNAGTAADGENAAGTPEAPSEEQIEQGKQDN</sequence>
<name>A0A9X3LWC6_9CORY</name>
<dbReference type="CDD" id="cd05936">
    <property type="entry name" value="FC-FACS_FadD_like"/>
    <property type="match status" value="1"/>
</dbReference>
<accession>A0A9X3LWC6</accession>
<dbReference type="GO" id="GO:0016878">
    <property type="term" value="F:acid-thiol ligase activity"/>
    <property type="evidence" value="ECO:0007669"/>
    <property type="project" value="UniProtKB-ARBA"/>
</dbReference>
<dbReference type="PROSITE" id="PS00455">
    <property type="entry name" value="AMP_BINDING"/>
    <property type="match status" value="1"/>
</dbReference>